<dbReference type="AlphaFoldDB" id="A0A2S2DEL4"/>
<keyword evidence="2" id="KW-0732">Signal</keyword>
<keyword evidence="4" id="KW-1185">Reference proteome</keyword>
<name>A0A2S2DEL4_9BURK</name>
<gene>
    <name evidence="3" type="ORF">DIR46_04615</name>
</gene>
<evidence type="ECO:0008006" key="5">
    <source>
        <dbReference type="Google" id="ProtNLM"/>
    </source>
</evidence>
<evidence type="ECO:0000256" key="1">
    <source>
        <dbReference type="SAM" id="MobiDB-lite"/>
    </source>
</evidence>
<accession>A0A2S2DEL4</accession>
<feature type="region of interest" description="Disordered" evidence="1">
    <location>
        <begin position="27"/>
        <end position="79"/>
    </location>
</feature>
<proteinExistence type="predicted"/>
<protein>
    <recommendedName>
        <fullName evidence="5">UrcA family protein</fullName>
    </recommendedName>
</protein>
<feature type="compositionally biased region" description="Basic and acidic residues" evidence="1">
    <location>
        <begin position="66"/>
        <end position="79"/>
    </location>
</feature>
<dbReference type="EMBL" id="CP029343">
    <property type="protein sequence ID" value="AWL03791.1"/>
    <property type="molecule type" value="Genomic_DNA"/>
</dbReference>
<reference evidence="3 4" key="1">
    <citation type="submission" date="2018-05" db="EMBL/GenBank/DDBJ databases">
        <title>Complete genome sequence of Massilia oculi sp. nov. CCUG 43427T (=DSM 26321T), the type strain of M. oculi, and comparison with genome sequences of other Massilia strains.</title>
        <authorList>
            <person name="Zhu B."/>
        </authorList>
    </citation>
    <scope>NUCLEOTIDE SEQUENCE [LARGE SCALE GENOMIC DNA]</scope>
    <source>
        <strain evidence="3 4">CCUG 43427</strain>
    </source>
</reference>
<feature type="region of interest" description="Disordered" evidence="1">
    <location>
        <begin position="98"/>
        <end position="131"/>
    </location>
</feature>
<dbReference type="Proteomes" id="UP000245820">
    <property type="component" value="Chromosome"/>
</dbReference>
<feature type="chain" id="PRO_5015769868" description="UrcA family protein" evidence="2">
    <location>
        <begin position="23"/>
        <end position="131"/>
    </location>
</feature>
<evidence type="ECO:0000313" key="4">
    <source>
        <dbReference type="Proteomes" id="UP000245820"/>
    </source>
</evidence>
<feature type="compositionally biased region" description="Low complexity" evidence="1">
    <location>
        <begin position="27"/>
        <end position="47"/>
    </location>
</feature>
<feature type="signal peptide" evidence="2">
    <location>
        <begin position="1"/>
        <end position="22"/>
    </location>
</feature>
<dbReference type="KEGG" id="mtim:DIR46_04615"/>
<evidence type="ECO:0000256" key="2">
    <source>
        <dbReference type="SAM" id="SignalP"/>
    </source>
</evidence>
<dbReference type="OrthoDB" id="8777848at2"/>
<evidence type="ECO:0000313" key="3">
    <source>
        <dbReference type="EMBL" id="AWL03791.1"/>
    </source>
</evidence>
<sequence>MATLTRIMRGACACALAGAAFAASAHASAQASAHASAHASAQETAQAGTDAAVNPTVARQQAQEIAKGDPPRWYRDDPAQQTLRKELGAALQEAQNACRKAPAAERKSCMQEARATWQRETAQLGKPMPRQ</sequence>
<dbReference type="RefSeq" id="WP_109344188.1">
    <property type="nucleotide sequence ID" value="NZ_CP029343.1"/>
</dbReference>
<organism evidence="3 4">
    <name type="scientific">Massilia oculi</name>
    <dbReference type="NCBI Taxonomy" id="945844"/>
    <lineage>
        <taxon>Bacteria</taxon>
        <taxon>Pseudomonadati</taxon>
        <taxon>Pseudomonadota</taxon>
        <taxon>Betaproteobacteria</taxon>
        <taxon>Burkholderiales</taxon>
        <taxon>Oxalobacteraceae</taxon>
        <taxon>Telluria group</taxon>
        <taxon>Massilia</taxon>
    </lineage>
</organism>